<evidence type="ECO:0000313" key="3">
    <source>
        <dbReference type="EMBL" id="MFI7265834.1"/>
    </source>
</evidence>
<dbReference type="Proteomes" id="UP001612812">
    <property type="component" value="Unassembled WGS sequence"/>
</dbReference>
<evidence type="ECO:0000259" key="2">
    <source>
        <dbReference type="Pfam" id="PF13360"/>
    </source>
</evidence>
<sequence length="434" mass="44649">MSALIDLGEMRHGEDGDEPLPASPRRPPGRVARVVALGCLALLTVTGAAAPARRPAPVRVPAPAGAAFVVLADRLMVADGPSTIGRGGRGGRVVSGHRLPGGEPLWRFSLPAGDHVIGLGVAAGGLLVTSSPTGAGEPFSTLLDPDTGASRWRRPGYPVATAAGGLLLESPPTAAGTASVRAVDPASGAVRWTLSIPAQGVAYRTGGHGVTQLVLVTPDGRVAVHDADTGAPAHAGRVPAAPDGVSYRYAQVVADLLLVDGGPGTVTAYGLDRLDARWTVPVQERAGLWFTDCAGMVCLRDQVGGARTLDPATGRPAWVDERWLGFAPVDGRLLAATPGIGAELDRWVLEPTTGRVLGRLGRWRITGTDRELGGLLGLRHLTGDRTLVGALDVPAAQARIRAVLPGSWDECADSGTVLVCLRPAGGLTIWPVGR</sequence>
<proteinExistence type="predicted"/>
<organism evidence="3 4">
    <name type="scientific">Micromonospora maritima</name>
    <dbReference type="NCBI Taxonomy" id="986711"/>
    <lineage>
        <taxon>Bacteria</taxon>
        <taxon>Bacillati</taxon>
        <taxon>Actinomycetota</taxon>
        <taxon>Actinomycetes</taxon>
        <taxon>Micromonosporales</taxon>
        <taxon>Micromonosporaceae</taxon>
        <taxon>Micromonospora</taxon>
    </lineage>
</organism>
<dbReference type="RefSeq" id="WP_396763991.1">
    <property type="nucleotide sequence ID" value="NZ_JBITLA010000015.1"/>
</dbReference>
<feature type="region of interest" description="Disordered" evidence="1">
    <location>
        <begin position="1"/>
        <end position="28"/>
    </location>
</feature>
<protein>
    <submittedName>
        <fullName evidence="3">PQQ-binding-like beta-propeller repeat protein</fullName>
    </submittedName>
</protein>
<accession>A0ABW7ZSM2</accession>
<dbReference type="InterPro" id="IPR011047">
    <property type="entry name" value="Quinoprotein_ADH-like_sf"/>
</dbReference>
<dbReference type="InterPro" id="IPR015943">
    <property type="entry name" value="WD40/YVTN_repeat-like_dom_sf"/>
</dbReference>
<comment type="caution">
    <text evidence="3">The sequence shown here is derived from an EMBL/GenBank/DDBJ whole genome shotgun (WGS) entry which is preliminary data.</text>
</comment>
<reference evidence="3 4" key="1">
    <citation type="submission" date="2024-10" db="EMBL/GenBank/DDBJ databases">
        <title>The Natural Products Discovery Center: Release of the First 8490 Sequenced Strains for Exploring Actinobacteria Biosynthetic Diversity.</title>
        <authorList>
            <person name="Kalkreuter E."/>
            <person name="Kautsar S.A."/>
            <person name="Yang D."/>
            <person name="Bader C.D."/>
            <person name="Teijaro C.N."/>
            <person name="Fluegel L."/>
            <person name="Davis C.M."/>
            <person name="Simpson J.R."/>
            <person name="Lauterbach L."/>
            <person name="Steele A.D."/>
            <person name="Gui C."/>
            <person name="Meng S."/>
            <person name="Li G."/>
            <person name="Viehrig K."/>
            <person name="Ye F."/>
            <person name="Su P."/>
            <person name="Kiefer A.F."/>
            <person name="Nichols A."/>
            <person name="Cepeda A.J."/>
            <person name="Yan W."/>
            <person name="Fan B."/>
            <person name="Jiang Y."/>
            <person name="Adhikari A."/>
            <person name="Zheng C.-J."/>
            <person name="Schuster L."/>
            <person name="Cowan T.M."/>
            <person name="Smanski M.J."/>
            <person name="Chevrette M.G."/>
            <person name="De Carvalho L.P.S."/>
            <person name="Shen B."/>
        </authorList>
    </citation>
    <scope>NUCLEOTIDE SEQUENCE [LARGE SCALE GENOMIC DNA]</scope>
    <source>
        <strain evidence="3 4">NPDC049845</strain>
    </source>
</reference>
<dbReference type="Pfam" id="PF13360">
    <property type="entry name" value="PQQ_2"/>
    <property type="match status" value="1"/>
</dbReference>
<dbReference type="EMBL" id="JBITLE010000014">
    <property type="protein sequence ID" value="MFI7265834.1"/>
    <property type="molecule type" value="Genomic_DNA"/>
</dbReference>
<evidence type="ECO:0000256" key="1">
    <source>
        <dbReference type="SAM" id="MobiDB-lite"/>
    </source>
</evidence>
<name>A0ABW7ZSM2_9ACTN</name>
<dbReference type="SUPFAM" id="SSF50998">
    <property type="entry name" value="Quinoprotein alcohol dehydrogenase-like"/>
    <property type="match status" value="1"/>
</dbReference>
<dbReference type="InterPro" id="IPR002372">
    <property type="entry name" value="PQQ_rpt_dom"/>
</dbReference>
<dbReference type="Gene3D" id="2.130.10.10">
    <property type="entry name" value="YVTN repeat-like/Quinoprotein amine dehydrogenase"/>
    <property type="match status" value="1"/>
</dbReference>
<evidence type="ECO:0000313" key="4">
    <source>
        <dbReference type="Proteomes" id="UP001612812"/>
    </source>
</evidence>
<keyword evidence="4" id="KW-1185">Reference proteome</keyword>
<feature type="domain" description="Pyrrolo-quinoline quinone repeat" evidence="2">
    <location>
        <begin position="94"/>
        <end position="318"/>
    </location>
</feature>
<gene>
    <name evidence="3" type="ORF">ACIBP4_26465</name>
</gene>